<dbReference type="Pfam" id="PF02720">
    <property type="entry name" value="DUF222"/>
    <property type="match status" value="1"/>
</dbReference>
<feature type="compositionally biased region" description="Pro residues" evidence="1">
    <location>
        <begin position="689"/>
        <end position="698"/>
    </location>
</feature>
<evidence type="ECO:0000259" key="2">
    <source>
        <dbReference type="SMART" id="SM00507"/>
    </source>
</evidence>
<dbReference type="EMBL" id="JAUSXB010000001">
    <property type="protein sequence ID" value="MDQ0674178.1"/>
    <property type="molecule type" value="Genomic_DNA"/>
</dbReference>
<proteinExistence type="predicted"/>
<gene>
    <name evidence="3" type="ORF">QFZ36_001739</name>
</gene>
<feature type="domain" description="HNH nuclease" evidence="2">
    <location>
        <begin position="600"/>
        <end position="652"/>
    </location>
</feature>
<dbReference type="Pfam" id="PF13391">
    <property type="entry name" value="HNH_2"/>
    <property type="match status" value="1"/>
</dbReference>
<feature type="region of interest" description="Disordered" evidence="1">
    <location>
        <begin position="227"/>
        <end position="274"/>
    </location>
</feature>
<dbReference type="InterPro" id="IPR003615">
    <property type="entry name" value="HNH_nuc"/>
</dbReference>
<protein>
    <recommendedName>
        <fullName evidence="2">HNH nuclease domain-containing protein</fullName>
    </recommendedName>
</protein>
<dbReference type="Gene3D" id="1.10.30.50">
    <property type="match status" value="1"/>
</dbReference>
<evidence type="ECO:0000313" key="3">
    <source>
        <dbReference type="EMBL" id="MDQ0674178.1"/>
    </source>
</evidence>
<feature type="compositionally biased region" description="Low complexity" evidence="1">
    <location>
        <begin position="382"/>
        <end position="409"/>
    </location>
</feature>
<keyword evidence="4" id="KW-1185">Reference proteome</keyword>
<feature type="compositionally biased region" description="Gly residues" evidence="1">
    <location>
        <begin position="539"/>
        <end position="551"/>
    </location>
</feature>
<reference evidence="3 4" key="1">
    <citation type="submission" date="2023-07" db="EMBL/GenBank/DDBJ databases">
        <title>Comparative genomics of wheat-associated soil bacteria to identify genetic determinants of phenazine resistance.</title>
        <authorList>
            <person name="Mouncey N."/>
        </authorList>
    </citation>
    <scope>NUCLEOTIDE SEQUENCE [LARGE SCALE GENOMIC DNA]</scope>
    <source>
        <strain evidence="3 4">W1I3</strain>
    </source>
</reference>
<comment type="caution">
    <text evidence="3">The sequence shown here is derived from an EMBL/GenBank/DDBJ whole genome shotgun (WGS) entry which is preliminary data.</text>
</comment>
<evidence type="ECO:0000256" key="1">
    <source>
        <dbReference type="SAM" id="MobiDB-lite"/>
    </source>
</evidence>
<feature type="compositionally biased region" description="Low complexity" evidence="1">
    <location>
        <begin position="664"/>
        <end position="673"/>
    </location>
</feature>
<feature type="region of interest" description="Disordered" evidence="1">
    <location>
        <begin position="378"/>
        <end position="447"/>
    </location>
</feature>
<dbReference type="SMART" id="SM00507">
    <property type="entry name" value="HNHc"/>
    <property type="match status" value="1"/>
</dbReference>
<feature type="region of interest" description="Disordered" evidence="1">
    <location>
        <begin position="491"/>
        <end position="551"/>
    </location>
</feature>
<feature type="compositionally biased region" description="Polar residues" evidence="1">
    <location>
        <begin position="429"/>
        <end position="439"/>
    </location>
</feature>
<dbReference type="CDD" id="cd00085">
    <property type="entry name" value="HNHc"/>
    <property type="match status" value="1"/>
</dbReference>
<feature type="compositionally biased region" description="Low complexity" evidence="1">
    <location>
        <begin position="525"/>
        <end position="538"/>
    </location>
</feature>
<name>A0ABU0PJN7_9MICC</name>
<feature type="region of interest" description="Disordered" evidence="1">
    <location>
        <begin position="664"/>
        <end position="698"/>
    </location>
</feature>
<dbReference type="InterPro" id="IPR003870">
    <property type="entry name" value="DUF222"/>
</dbReference>
<accession>A0ABU0PJN7</accession>
<evidence type="ECO:0000313" key="4">
    <source>
        <dbReference type="Proteomes" id="UP001236806"/>
    </source>
</evidence>
<sequence>MPEGSAPVQASAPDEAPTAVAGPFVSVSLPGMVAHTREPLSLAEIGRLLAEAAAAAPGILAGADYVEAANYAGQVENLSRGVEYLQVLSAGTVDRTRTQAVAAADAARASHSRTGKTWVTGWDNGVETLNETDTNWPGEPTACDTGTGTGPGTGNETGTGTGGHGRVITSPADDGCANTAEFLRLRLRIGKSEANRRLALAADILPTITLTGDIIPAPREHLAAALTPTPASTGTDATNPEDTTGTDTEDTTGTEASPGSEDHTENPPANIPAVSSRAGTIISLTLNRLQHLTTPGKLALIEENLTTTAATADPDFLARVARRWADTIDADGTEPSEEALRHTQGAFIRKPRHGLHHLEIFATTDQYEHLLTVMNTATNPRTTGTADQTATGTTPAGTTAGATSTNGSTNEGGTGENEGGTGEEDRTTQDGLWNENNTGPDLDRRTRPQKQLDGLVGAAKVALATNALPTTGGNRPQIIATINYQDLLPHHHGATTGADTGAWNDPDPGRSRSGTGSTPTPPGPAASHDPATTATESGTGTGVGTGMGASTGTGNFVFTGPVAAATLRKIACDADIIPALLGTHGEILDLGRKTRLFTPAQRTALTARDQGCAFPNCTIPAPWCEAHHITYWSHGGQTNTNNGVLLCSGHHHLLHKEQWTITTTNNTPSFTPPKHLDPHQKPQQNTYFKPPPPPTPRE</sequence>
<organism evidence="3 4">
    <name type="scientific">Pseudarthrobacter siccitolerans</name>
    <dbReference type="NCBI Taxonomy" id="861266"/>
    <lineage>
        <taxon>Bacteria</taxon>
        <taxon>Bacillati</taxon>
        <taxon>Actinomycetota</taxon>
        <taxon>Actinomycetes</taxon>
        <taxon>Micrococcales</taxon>
        <taxon>Micrococcaceae</taxon>
        <taxon>Pseudarthrobacter</taxon>
    </lineage>
</organism>
<feature type="compositionally biased region" description="Gly residues" evidence="1">
    <location>
        <begin position="410"/>
        <end position="420"/>
    </location>
</feature>
<dbReference type="Proteomes" id="UP001236806">
    <property type="component" value="Unassembled WGS sequence"/>
</dbReference>